<proteinExistence type="predicted"/>
<evidence type="ECO:0000256" key="1">
    <source>
        <dbReference type="SAM" id="Phobius"/>
    </source>
</evidence>
<dbReference type="AlphaFoldDB" id="A0A4V1Q7H4"/>
<comment type="caution">
    <text evidence="2">The sequence shown here is derived from an EMBL/GenBank/DDBJ whole genome shotgun (WGS) entry which is preliminary data.</text>
</comment>
<dbReference type="Proteomes" id="UP000290624">
    <property type="component" value="Unassembled WGS sequence"/>
</dbReference>
<name>A0A4V1Q7H4_9ACTN</name>
<reference evidence="2 3" key="1">
    <citation type="submission" date="2018-01" db="EMBL/GenBank/DDBJ databases">
        <title>Lactibacter flavus gen. nov., sp. nov., a novel bacterium of the family Propionibacteriaceae isolated from raw milk and dairy products.</title>
        <authorList>
            <person name="Wenning M."/>
            <person name="Breitenwieser F."/>
            <person name="Huptas C."/>
            <person name="von Neubeck M."/>
            <person name="Busse H.-J."/>
            <person name="Scherer S."/>
        </authorList>
    </citation>
    <scope>NUCLEOTIDE SEQUENCE [LARGE SCALE GENOMIC DNA]</scope>
    <source>
        <strain evidence="2 3">VG341</strain>
    </source>
</reference>
<keyword evidence="1" id="KW-1133">Transmembrane helix</keyword>
<feature type="transmembrane region" description="Helical" evidence="1">
    <location>
        <begin position="48"/>
        <end position="71"/>
    </location>
</feature>
<dbReference type="EMBL" id="PPCV01000003">
    <property type="protein sequence ID" value="RXW32598.1"/>
    <property type="molecule type" value="Genomic_DNA"/>
</dbReference>
<dbReference type="RefSeq" id="WP_129458208.1">
    <property type="nucleotide sequence ID" value="NZ_PPCV01000003.1"/>
</dbReference>
<evidence type="ECO:0000313" key="2">
    <source>
        <dbReference type="EMBL" id="RXW32598.1"/>
    </source>
</evidence>
<evidence type="ECO:0000313" key="3">
    <source>
        <dbReference type="Proteomes" id="UP000290624"/>
    </source>
</evidence>
<protein>
    <submittedName>
        <fullName evidence="2">Uncharacterized protein</fullName>
    </submittedName>
</protein>
<feature type="transmembrane region" description="Helical" evidence="1">
    <location>
        <begin position="78"/>
        <end position="95"/>
    </location>
</feature>
<keyword evidence="1" id="KW-0812">Transmembrane</keyword>
<keyword evidence="1" id="KW-0472">Membrane</keyword>
<feature type="transmembrane region" description="Helical" evidence="1">
    <location>
        <begin position="101"/>
        <end position="120"/>
    </location>
</feature>
<organism evidence="2 3">
    <name type="scientific">Propioniciclava flava</name>
    <dbReference type="NCBI Taxonomy" id="2072026"/>
    <lineage>
        <taxon>Bacteria</taxon>
        <taxon>Bacillati</taxon>
        <taxon>Actinomycetota</taxon>
        <taxon>Actinomycetes</taxon>
        <taxon>Propionibacteriales</taxon>
        <taxon>Propionibacteriaceae</taxon>
        <taxon>Propioniciclava</taxon>
    </lineage>
</organism>
<sequence>MSEVPRRPLFVVQTPMKYALALAALFILPLINSWLVYGGTISKEDLAYSAIASLILVNPLATIVVGAVFAWRHGFSLTAPWLFGIAFLPAALVVYNETALPFALVYVLAGYVGEGVGLGLKRLLAVVRERSGNSRPSR</sequence>
<keyword evidence="3" id="KW-1185">Reference proteome</keyword>
<gene>
    <name evidence="2" type="ORF">C1706_05400</name>
</gene>
<accession>A0A4V1Q7H4</accession>